<evidence type="ECO:0000256" key="1">
    <source>
        <dbReference type="SAM" id="Phobius"/>
    </source>
</evidence>
<sequence length="64" mass="7160">MTAQDWVAIATGVCAVTGSLFMGLRWVIKSYLAELKPNSGTSMKDQITRLEQRVDDLFVLISKR</sequence>
<name>A0A6J5MAK2_9CAUD</name>
<gene>
    <name evidence="2" type="ORF">UFOVP444_15</name>
</gene>
<keyword evidence="1" id="KW-0812">Transmembrane</keyword>
<reference evidence="2" key="1">
    <citation type="submission" date="2020-04" db="EMBL/GenBank/DDBJ databases">
        <authorList>
            <person name="Chiriac C."/>
            <person name="Salcher M."/>
            <person name="Ghai R."/>
            <person name="Kavagutti S V."/>
        </authorList>
    </citation>
    <scope>NUCLEOTIDE SEQUENCE</scope>
</reference>
<evidence type="ECO:0000313" key="2">
    <source>
        <dbReference type="EMBL" id="CAB4142323.1"/>
    </source>
</evidence>
<accession>A0A6J5MAK2</accession>
<protein>
    <submittedName>
        <fullName evidence="2">Uncharacterized protein</fullName>
    </submittedName>
</protein>
<dbReference type="EMBL" id="LR796414">
    <property type="protein sequence ID" value="CAB4142323.1"/>
    <property type="molecule type" value="Genomic_DNA"/>
</dbReference>
<keyword evidence="1" id="KW-0472">Membrane</keyword>
<feature type="transmembrane region" description="Helical" evidence="1">
    <location>
        <begin position="6"/>
        <end position="28"/>
    </location>
</feature>
<keyword evidence="1" id="KW-1133">Transmembrane helix</keyword>
<organism evidence="2">
    <name type="scientific">uncultured Caudovirales phage</name>
    <dbReference type="NCBI Taxonomy" id="2100421"/>
    <lineage>
        <taxon>Viruses</taxon>
        <taxon>Duplodnaviria</taxon>
        <taxon>Heunggongvirae</taxon>
        <taxon>Uroviricota</taxon>
        <taxon>Caudoviricetes</taxon>
        <taxon>Peduoviridae</taxon>
        <taxon>Maltschvirus</taxon>
        <taxon>Maltschvirus maltsch</taxon>
    </lineage>
</organism>
<proteinExistence type="predicted"/>